<dbReference type="AlphaFoldDB" id="A0A6P2C445"/>
<keyword evidence="1" id="KW-1277">Toxin-antitoxin system</keyword>
<dbReference type="RefSeq" id="WP_145850946.1">
    <property type="nucleotide sequence ID" value="NZ_RPFW01000001.1"/>
</dbReference>
<protein>
    <submittedName>
        <fullName evidence="2">Type II toxin-antitoxin system RelE/ParE family toxin</fullName>
    </submittedName>
</protein>
<dbReference type="Gene3D" id="3.30.2310.20">
    <property type="entry name" value="RelE-like"/>
    <property type="match status" value="1"/>
</dbReference>
<evidence type="ECO:0000313" key="3">
    <source>
        <dbReference type="Proteomes" id="UP000460272"/>
    </source>
</evidence>
<reference evidence="2 3" key="1">
    <citation type="submission" date="2018-11" db="EMBL/GenBank/DDBJ databases">
        <title>Trebonia kvetii gen.nov., sp.nov., a novel acidophilic actinobacterium, and proposal of the new actinobacterial family Treboniaceae fam. nov.</title>
        <authorList>
            <person name="Rapoport D."/>
            <person name="Sagova-Mareckova M."/>
            <person name="Sedlacek I."/>
            <person name="Provaznik J."/>
            <person name="Kralova S."/>
            <person name="Pavlinic D."/>
            <person name="Benes V."/>
            <person name="Kopecky J."/>
        </authorList>
    </citation>
    <scope>NUCLEOTIDE SEQUENCE [LARGE SCALE GENOMIC DNA]</scope>
    <source>
        <strain evidence="2 3">15Tr583</strain>
    </source>
</reference>
<comment type="caution">
    <text evidence="2">The sequence shown here is derived from an EMBL/GenBank/DDBJ whole genome shotgun (WGS) entry which is preliminary data.</text>
</comment>
<dbReference type="InterPro" id="IPR035093">
    <property type="entry name" value="RelE/ParE_toxin_dom_sf"/>
</dbReference>
<evidence type="ECO:0000313" key="2">
    <source>
        <dbReference type="EMBL" id="TVZ06192.1"/>
    </source>
</evidence>
<evidence type="ECO:0000256" key="1">
    <source>
        <dbReference type="ARBA" id="ARBA00022649"/>
    </source>
</evidence>
<proteinExistence type="predicted"/>
<dbReference type="Proteomes" id="UP000460272">
    <property type="component" value="Unassembled WGS sequence"/>
</dbReference>
<name>A0A6P2C445_9ACTN</name>
<dbReference type="OrthoDB" id="5326046at2"/>
<dbReference type="Pfam" id="PF05016">
    <property type="entry name" value="ParE_toxin"/>
    <property type="match status" value="1"/>
</dbReference>
<gene>
    <name evidence="2" type="ORF">EAS64_01755</name>
</gene>
<organism evidence="2 3">
    <name type="scientific">Trebonia kvetii</name>
    <dbReference type="NCBI Taxonomy" id="2480626"/>
    <lineage>
        <taxon>Bacteria</taxon>
        <taxon>Bacillati</taxon>
        <taxon>Actinomycetota</taxon>
        <taxon>Actinomycetes</taxon>
        <taxon>Streptosporangiales</taxon>
        <taxon>Treboniaceae</taxon>
        <taxon>Trebonia</taxon>
    </lineage>
</organism>
<dbReference type="EMBL" id="RPFW01000001">
    <property type="protein sequence ID" value="TVZ06192.1"/>
    <property type="molecule type" value="Genomic_DNA"/>
</dbReference>
<dbReference type="SUPFAM" id="SSF143011">
    <property type="entry name" value="RelE-like"/>
    <property type="match status" value="1"/>
</dbReference>
<accession>A0A6P2C445</accession>
<sequence>MRIEWTPVAVASARRYMHDQDSMRAIGAAVAALAVDPYPEPPEGFHRGRYHRLRAGGYRIMYVVDEDVITIERVDRLATS</sequence>
<dbReference type="InterPro" id="IPR007712">
    <property type="entry name" value="RelE/ParE_toxin"/>
</dbReference>
<keyword evidence="3" id="KW-1185">Reference proteome</keyword>